<gene>
    <name evidence="12" type="ORF">S12H4_14422</name>
</gene>
<keyword evidence="6" id="KW-0479">Metal-binding</keyword>
<comment type="similarity">
    <text evidence="3">Belongs to the succinate dehydrogenase/fumarate reductase iron-sulfur protein family.</text>
</comment>
<evidence type="ECO:0000313" key="12">
    <source>
        <dbReference type="EMBL" id="GAI81940.1"/>
    </source>
</evidence>
<evidence type="ECO:0000256" key="9">
    <source>
        <dbReference type="ARBA" id="ARBA00023014"/>
    </source>
</evidence>
<keyword evidence="4" id="KW-0004">4Fe-4S</keyword>
<dbReference type="InterPro" id="IPR009051">
    <property type="entry name" value="Helical_ferredxn"/>
</dbReference>
<dbReference type="InterPro" id="IPR004489">
    <property type="entry name" value="Succ_DH/fum_Rdtase_Fe-S"/>
</dbReference>
<protein>
    <recommendedName>
        <fullName evidence="11">4Fe-4S ferredoxin-type domain-containing protein</fullName>
    </recommendedName>
</protein>
<dbReference type="InterPro" id="IPR050573">
    <property type="entry name" value="SDH/FRD_Iron-Sulfur"/>
</dbReference>
<dbReference type="GO" id="GO:0046872">
    <property type="term" value="F:metal ion binding"/>
    <property type="evidence" value="ECO:0007669"/>
    <property type="project" value="UniProtKB-KW"/>
</dbReference>
<comment type="cofactor">
    <cofactor evidence="1">
        <name>[3Fe-4S] cluster</name>
        <dbReference type="ChEBI" id="CHEBI:21137"/>
    </cofactor>
</comment>
<dbReference type="PANTHER" id="PTHR11921:SF36">
    <property type="entry name" value="FUMARATE REDUCTASE IRON-SULFUR SUBUNIT"/>
    <property type="match status" value="1"/>
</dbReference>
<comment type="caution">
    <text evidence="12">The sequence shown here is derived from an EMBL/GenBank/DDBJ whole genome shotgun (WGS) entry which is preliminary data.</text>
</comment>
<keyword evidence="9" id="KW-0411">Iron-sulfur</keyword>
<feature type="domain" description="4Fe-4S ferredoxin-type" evidence="11">
    <location>
        <begin position="70"/>
        <end position="98"/>
    </location>
</feature>
<evidence type="ECO:0000256" key="5">
    <source>
        <dbReference type="ARBA" id="ARBA00022714"/>
    </source>
</evidence>
<dbReference type="EMBL" id="BARW01006878">
    <property type="protein sequence ID" value="GAI81940.1"/>
    <property type="molecule type" value="Genomic_DNA"/>
</dbReference>
<evidence type="ECO:0000256" key="6">
    <source>
        <dbReference type="ARBA" id="ARBA00022723"/>
    </source>
</evidence>
<keyword evidence="8" id="KW-0408">Iron</keyword>
<evidence type="ECO:0000256" key="10">
    <source>
        <dbReference type="ARBA" id="ARBA00034078"/>
    </source>
</evidence>
<evidence type="ECO:0000256" key="3">
    <source>
        <dbReference type="ARBA" id="ARBA00009433"/>
    </source>
</evidence>
<dbReference type="GO" id="GO:0006099">
    <property type="term" value="P:tricarboxylic acid cycle"/>
    <property type="evidence" value="ECO:0007669"/>
    <property type="project" value="InterPro"/>
</dbReference>
<evidence type="ECO:0000256" key="8">
    <source>
        <dbReference type="ARBA" id="ARBA00023004"/>
    </source>
</evidence>
<dbReference type="NCBIfam" id="TIGR00384">
    <property type="entry name" value="dhsB"/>
    <property type="match status" value="1"/>
</dbReference>
<dbReference type="InterPro" id="IPR017896">
    <property type="entry name" value="4Fe4S_Fe-S-bd"/>
</dbReference>
<evidence type="ECO:0000259" key="11">
    <source>
        <dbReference type="PROSITE" id="PS51379"/>
    </source>
</evidence>
<proteinExistence type="inferred from homology"/>
<dbReference type="GO" id="GO:0051537">
    <property type="term" value="F:2 iron, 2 sulfur cluster binding"/>
    <property type="evidence" value="ECO:0007669"/>
    <property type="project" value="UniProtKB-KW"/>
</dbReference>
<feature type="non-terminal residue" evidence="12">
    <location>
        <position position="1"/>
    </location>
</feature>
<evidence type="ECO:0000256" key="4">
    <source>
        <dbReference type="ARBA" id="ARBA00022485"/>
    </source>
</evidence>
<sequence length="186" mass="20826">HPRLACRTRTDELPGKIILHPLPFFRLIGDLSVDTGSWFAEMAHRVESWVHTAEAFNPDAEEERMANEQALAVYELDRCIECGCCVAACATARMRDDFLGAAGLLRIARFWIDPRDQRTAADFFDVVGTEAGVFGCVGLLACHDYCPKNLPLMEQLAYLRRRIMLAGLRSAVGKKDGQRKEEAAIR</sequence>
<dbReference type="FunFam" id="1.10.1060.10:FF:000003">
    <property type="entry name" value="Succinate dehydrogenase iron-sulfur subunit"/>
    <property type="match status" value="1"/>
</dbReference>
<dbReference type="PANTHER" id="PTHR11921">
    <property type="entry name" value="SUCCINATE DEHYDROGENASE IRON-SULFUR PROTEIN"/>
    <property type="match status" value="1"/>
</dbReference>
<keyword evidence="7" id="KW-0560">Oxidoreductase</keyword>
<evidence type="ECO:0000256" key="1">
    <source>
        <dbReference type="ARBA" id="ARBA00001927"/>
    </source>
</evidence>
<dbReference type="GO" id="GO:0016491">
    <property type="term" value="F:oxidoreductase activity"/>
    <property type="evidence" value="ECO:0007669"/>
    <property type="project" value="UniProtKB-KW"/>
</dbReference>
<dbReference type="GO" id="GO:0022904">
    <property type="term" value="P:respiratory electron transport chain"/>
    <property type="evidence" value="ECO:0007669"/>
    <property type="project" value="TreeGrafter"/>
</dbReference>
<dbReference type="SUPFAM" id="SSF46548">
    <property type="entry name" value="alpha-helical ferredoxin"/>
    <property type="match status" value="1"/>
</dbReference>
<keyword evidence="5" id="KW-0001">2Fe-2S</keyword>
<comment type="cofactor">
    <cofactor evidence="2">
        <name>[4Fe-4S] cluster</name>
        <dbReference type="ChEBI" id="CHEBI:49883"/>
    </cofactor>
</comment>
<accession>X1T2V3</accession>
<evidence type="ECO:0000256" key="7">
    <source>
        <dbReference type="ARBA" id="ARBA00023002"/>
    </source>
</evidence>
<dbReference type="GO" id="GO:0051539">
    <property type="term" value="F:4 iron, 4 sulfur cluster binding"/>
    <property type="evidence" value="ECO:0007669"/>
    <property type="project" value="UniProtKB-KW"/>
</dbReference>
<organism evidence="12">
    <name type="scientific">marine sediment metagenome</name>
    <dbReference type="NCBI Taxonomy" id="412755"/>
    <lineage>
        <taxon>unclassified sequences</taxon>
        <taxon>metagenomes</taxon>
        <taxon>ecological metagenomes</taxon>
    </lineage>
</organism>
<dbReference type="AlphaFoldDB" id="X1T2V3"/>
<dbReference type="NCBIfam" id="NF010071">
    <property type="entry name" value="PRK13552.1"/>
    <property type="match status" value="1"/>
</dbReference>
<dbReference type="Gene3D" id="1.10.1060.10">
    <property type="entry name" value="Alpha-helical ferredoxin"/>
    <property type="match status" value="1"/>
</dbReference>
<reference evidence="12" key="1">
    <citation type="journal article" date="2014" name="Front. Microbiol.">
        <title>High frequency of phylogenetically diverse reductive dehalogenase-homologous genes in deep subseafloor sedimentary metagenomes.</title>
        <authorList>
            <person name="Kawai M."/>
            <person name="Futagami T."/>
            <person name="Toyoda A."/>
            <person name="Takaki Y."/>
            <person name="Nishi S."/>
            <person name="Hori S."/>
            <person name="Arai W."/>
            <person name="Tsubouchi T."/>
            <person name="Morono Y."/>
            <person name="Uchiyama I."/>
            <person name="Ito T."/>
            <person name="Fujiyama A."/>
            <person name="Inagaki F."/>
            <person name="Takami H."/>
        </authorList>
    </citation>
    <scope>NUCLEOTIDE SEQUENCE</scope>
    <source>
        <strain evidence="12">Expedition CK06-06</strain>
    </source>
</reference>
<dbReference type="Pfam" id="PF13183">
    <property type="entry name" value="Fer4_8"/>
    <property type="match status" value="1"/>
</dbReference>
<evidence type="ECO:0000256" key="2">
    <source>
        <dbReference type="ARBA" id="ARBA00001966"/>
    </source>
</evidence>
<name>X1T2V3_9ZZZZ</name>
<dbReference type="PROSITE" id="PS51379">
    <property type="entry name" value="4FE4S_FER_2"/>
    <property type="match status" value="1"/>
</dbReference>
<comment type="cofactor">
    <cofactor evidence="10">
        <name>[2Fe-2S] cluster</name>
        <dbReference type="ChEBI" id="CHEBI:190135"/>
    </cofactor>
</comment>